<evidence type="ECO:0000313" key="4">
    <source>
        <dbReference type="EMBL" id="RUM02447.1"/>
    </source>
</evidence>
<name>A0A432NS43_9HYPH</name>
<feature type="transmembrane region" description="Helical" evidence="3">
    <location>
        <begin position="12"/>
        <end position="34"/>
    </location>
</feature>
<keyword evidence="3" id="KW-0472">Membrane</keyword>
<feature type="compositionally biased region" description="Polar residues" evidence="2">
    <location>
        <begin position="136"/>
        <end position="146"/>
    </location>
</feature>
<gene>
    <name evidence="4" type="ORF">EEQ99_11975</name>
</gene>
<keyword evidence="1" id="KW-0175">Coiled coil</keyword>
<feature type="coiled-coil region" evidence="1">
    <location>
        <begin position="68"/>
        <end position="95"/>
    </location>
</feature>
<evidence type="ECO:0000256" key="3">
    <source>
        <dbReference type="SAM" id="Phobius"/>
    </source>
</evidence>
<comment type="caution">
    <text evidence="4">The sequence shown here is derived from an EMBL/GenBank/DDBJ whole genome shotgun (WGS) entry which is preliminary data.</text>
</comment>
<keyword evidence="3" id="KW-1133">Transmembrane helix</keyword>
<feature type="transmembrane region" description="Helical" evidence="3">
    <location>
        <begin position="40"/>
        <end position="60"/>
    </location>
</feature>
<dbReference type="Proteomes" id="UP000273611">
    <property type="component" value="Unassembled WGS sequence"/>
</dbReference>
<accession>A0A432NS43</accession>
<evidence type="ECO:0000256" key="1">
    <source>
        <dbReference type="SAM" id="Coils"/>
    </source>
</evidence>
<protein>
    <submittedName>
        <fullName evidence="4">Uncharacterized protein</fullName>
    </submittedName>
</protein>
<dbReference type="EMBL" id="RIBW01000003">
    <property type="protein sequence ID" value="RUM02447.1"/>
    <property type="molecule type" value="Genomic_DNA"/>
</dbReference>
<evidence type="ECO:0000313" key="5">
    <source>
        <dbReference type="Proteomes" id="UP000273611"/>
    </source>
</evidence>
<dbReference type="RefSeq" id="WP_127430475.1">
    <property type="nucleotide sequence ID" value="NZ_BMFI01000004.1"/>
</dbReference>
<evidence type="ECO:0000256" key="2">
    <source>
        <dbReference type="SAM" id="MobiDB-lite"/>
    </source>
</evidence>
<dbReference type="AlphaFoldDB" id="A0A432NS43"/>
<feature type="region of interest" description="Disordered" evidence="2">
    <location>
        <begin position="124"/>
        <end position="147"/>
    </location>
</feature>
<reference evidence="4 5" key="1">
    <citation type="journal article" date="2015" name="Int. J. Syst. Evol. Microbiol.">
        <title>Rhizobium anhuiense sp. nov., isolated from effective nodules of Vicia faba and Pisum sativum.</title>
        <authorList>
            <person name="Zhang Y.J."/>
            <person name="Zheng W.T."/>
            <person name="Everall I."/>
            <person name="Young J.P."/>
            <person name="Zhang X.X."/>
            <person name="Tian C.F."/>
            <person name="Sui X.H."/>
            <person name="Wang E.T."/>
            <person name="Chen W.X."/>
        </authorList>
    </citation>
    <scope>NUCLEOTIDE SEQUENCE [LARGE SCALE GENOMIC DNA]</scope>
    <source>
        <strain evidence="4 5">CCBAU 23252</strain>
    </source>
</reference>
<keyword evidence="3" id="KW-0812">Transmembrane</keyword>
<organism evidence="4 5">
    <name type="scientific">Rhizobium anhuiense</name>
    <dbReference type="NCBI Taxonomy" id="1184720"/>
    <lineage>
        <taxon>Bacteria</taxon>
        <taxon>Pseudomonadati</taxon>
        <taxon>Pseudomonadota</taxon>
        <taxon>Alphaproteobacteria</taxon>
        <taxon>Hyphomicrobiales</taxon>
        <taxon>Rhizobiaceae</taxon>
        <taxon>Rhizobium/Agrobacterium group</taxon>
        <taxon>Rhizobium</taxon>
    </lineage>
</organism>
<proteinExistence type="predicted"/>
<sequence>MEENRHSVNWFVRIMIITLSIMLSAMVLYKFVAIPPEGEISAGVISLICLVLVLVLSEAFDSFSIGKLISISREVKKKEKEVSKLEQQNSHLLSQLIAISNNQSQHQQHTNVYGDYHAASTVQKATDQEVEDKQTAEASISTSPVAQNAGAVTGPAVARTDWRRAEEVALNKYVQQKKVDPLNVISDAKLVNHFEGVDPISKSSYIYDAYIKGLDSETFVEFKNERVFSPMLRDRLYVLLSKINYYRNSKRVDAHLDLVIMKIPGEEPSRFYSDTNFFESFSPAIASGLLNVIFVEFTADEAAALRVQ</sequence>